<dbReference type="SUPFAM" id="SSF54518">
    <property type="entry name" value="Tubby C-terminal domain-like"/>
    <property type="match status" value="1"/>
</dbReference>
<evidence type="ECO:0000256" key="6">
    <source>
        <dbReference type="SAM" id="MobiDB-lite"/>
    </source>
</evidence>
<feature type="domain" description="Tubby C-terminal" evidence="7">
    <location>
        <begin position="714"/>
        <end position="843"/>
    </location>
</feature>
<evidence type="ECO:0000256" key="3">
    <source>
        <dbReference type="ARBA" id="ARBA00022490"/>
    </source>
</evidence>
<dbReference type="GO" id="GO:0005737">
    <property type="term" value="C:cytoplasm"/>
    <property type="evidence" value="ECO:0007669"/>
    <property type="project" value="UniProtKB-SubCell"/>
</dbReference>
<dbReference type="SUPFAM" id="SSF50978">
    <property type="entry name" value="WD40 repeat-like"/>
    <property type="match status" value="1"/>
</dbReference>
<dbReference type="PRINTS" id="PR01573">
    <property type="entry name" value="SUPERTUBBY"/>
</dbReference>
<protein>
    <recommendedName>
        <fullName evidence="11">Tubby C-terminal domain-containing protein</fullName>
    </recommendedName>
</protein>
<proteinExistence type="inferred from homology"/>
<accession>A0A8S1GS26</accession>
<keyword evidence="5" id="KW-0677">Repeat</keyword>
<sequence length="888" mass="98759">MKILWESEDWPGAQIEPSITHLSWIPQPEKPGHGLLGVGSDSGSVGITLTDFLPTPDDNARYNFNLRGHHTGIRMVTWNKTQCKLASCDASGIIYVWVRNEDRWSVELVNDRGVKVNDLSWSPCGSSALICYEDNFVLIGSASGQRIWSNSFPTGVSTTVTCGVWAPDSKQLVLGFASGNIQVLSNQGANITEKKFTDDRVQNMAFSSLRNEEWTLALLTSANRVMMINAYDQIEAQTYKSPYAILQMQWNCNGTLLGLINSNNELVMLNESAKVVHRETITIARGKALTAFTWAHNGQAVIVAAGGRLTIGKILPGVPSLFDIVAYDLWKLVGHSSQRADKLPLPAREMSAVKALDHHIIRCRIPRTSNLCSFVCSVIDARCYCTIRPMSKGSNSYVLCIEHLGGLVPVLIGRQVNRFLPQFQIFLHPSSPFQPAIGSNAQVEDVNALVRNSTGRNSLWRRSKRQIRALMSRHVRSNRSEMRLVQVSSNVWCTRFNISSLSPSYLPYFLGQVVYKTSVLHLQPRQMTIDLAMLGLDKNSANDGTTAKEQGTDENSQQASNTADEGLTSEERLFFEKVLTECLSLRAAMDATSINLSASQGTSQVSAVKEISARTNQAPERTVTSSSRTESHIDVTSMASSASTWHEEIENLEFIDGDDDGHLIPATSSTVRKISFNPQAAGSMSPSRKETEEIKAHVDKLASIASQLSRKHADFNSKKDRASISKMRSQMKELLRRVNEIEKKVCTGDVKVETLGEGTFNSPRLSSRIITMHNKTPFWNEHNQVYQLDFGGRVTQESAKNFQVEMDGKQVLQFGRIEGGAYTLDFRKPFSASQAFAVALASITQRLNYTIHYILSSSRRNWMDYAQKDDAKDRKTMLSTLSTTRLDF</sequence>
<keyword evidence="3" id="KW-0963">Cytoplasm</keyword>
<dbReference type="Gene3D" id="2.130.10.10">
    <property type="entry name" value="YVTN repeat-like/Quinoprotein amine dehydrogenase"/>
    <property type="match status" value="1"/>
</dbReference>
<comment type="caution">
    <text evidence="9">The sequence shown here is derived from an EMBL/GenBank/DDBJ whole genome shotgun (WGS) entry which is preliminary data.</text>
</comment>
<dbReference type="Gene3D" id="3.20.90.10">
    <property type="entry name" value="Tubby Protein, Chain A"/>
    <property type="match status" value="1"/>
</dbReference>
<organism evidence="9 10">
    <name type="scientific">Caenorhabditis auriculariae</name>
    <dbReference type="NCBI Taxonomy" id="2777116"/>
    <lineage>
        <taxon>Eukaryota</taxon>
        <taxon>Metazoa</taxon>
        <taxon>Ecdysozoa</taxon>
        <taxon>Nematoda</taxon>
        <taxon>Chromadorea</taxon>
        <taxon>Rhabditida</taxon>
        <taxon>Rhabditina</taxon>
        <taxon>Rhabditomorpha</taxon>
        <taxon>Rhabditoidea</taxon>
        <taxon>Rhabditidae</taxon>
        <taxon>Peloderinae</taxon>
        <taxon>Caenorhabditis</taxon>
    </lineage>
</organism>
<keyword evidence="10" id="KW-1185">Reference proteome</keyword>
<reference evidence="9" key="1">
    <citation type="submission" date="2020-10" db="EMBL/GenBank/DDBJ databases">
        <authorList>
            <person name="Kikuchi T."/>
        </authorList>
    </citation>
    <scope>NUCLEOTIDE SEQUENCE</scope>
    <source>
        <strain evidence="9">NKZ352</strain>
    </source>
</reference>
<evidence type="ECO:0008006" key="11">
    <source>
        <dbReference type="Google" id="ProtNLM"/>
    </source>
</evidence>
<dbReference type="EMBL" id="CAJGYM010000004">
    <property type="protein sequence ID" value="CAD6186286.1"/>
    <property type="molecule type" value="Genomic_DNA"/>
</dbReference>
<evidence type="ECO:0000259" key="7">
    <source>
        <dbReference type="Pfam" id="PF01167"/>
    </source>
</evidence>
<dbReference type="InterPro" id="IPR025659">
    <property type="entry name" value="Tubby-like_C"/>
</dbReference>
<dbReference type="Pfam" id="PF01167">
    <property type="entry name" value="Tub"/>
    <property type="match status" value="1"/>
</dbReference>
<feature type="compositionally biased region" description="Polar residues" evidence="6">
    <location>
        <begin position="542"/>
        <end position="563"/>
    </location>
</feature>
<dbReference type="InterPro" id="IPR056159">
    <property type="entry name" value="Beta-prop_IFT121_TULP_N"/>
</dbReference>
<feature type="region of interest" description="Disordered" evidence="6">
    <location>
        <begin position="609"/>
        <end position="637"/>
    </location>
</feature>
<dbReference type="Proteomes" id="UP000835052">
    <property type="component" value="Unassembled WGS sequence"/>
</dbReference>
<dbReference type="PANTHER" id="PTHR16517">
    <property type="entry name" value="TUBBY-RELATED"/>
    <property type="match status" value="1"/>
</dbReference>
<feature type="domain" description="IFT121/TULP4 N-terminal" evidence="8">
    <location>
        <begin position="59"/>
        <end position="306"/>
    </location>
</feature>
<evidence type="ECO:0000313" key="10">
    <source>
        <dbReference type="Proteomes" id="UP000835052"/>
    </source>
</evidence>
<dbReference type="SMART" id="SM00320">
    <property type="entry name" value="WD40"/>
    <property type="match status" value="3"/>
</dbReference>
<dbReference type="InterPro" id="IPR015943">
    <property type="entry name" value="WD40/YVTN_repeat-like_dom_sf"/>
</dbReference>
<evidence type="ECO:0000256" key="4">
    <source>
        <dbReference type="ARBA" id="ARBA00022574"/>
    </source>
</evidence>
<dbReference type="InterPro" id="IPR001680">
    <property type="entry name" value="WD40_rpt"/>
</dbReference>
<gene>
    <name evidence="9" type="ORF">CAUJ_LOCUS2205</name>
</gene>
<keyword evidence="4" id="KW-0853">WD repeat</keyword>
<comment type="subcellular location">
    <subcellularLocation>
        <location evidence="1">Cytoplasm</location>
    </subcellularLocation>
</comment>
<feature type="region of interest" description="Disordered" evidence="6">
    <location>
        <begin position="542"/>
        <end position="566"/>
    </location>
</feature>
<name>A0A8S1GS26_9PELO</name>
<evidence type="ECO:0000313" key="9">
    <source>
        <dbReference type="EMBL" id="CAD6186286.1"/>
    </source>
</evidence>
<dbReference type="InterPro" id="IPR036322">
    <property type="entry name" value="WD40_repeat_dom_sf"/>
</dbReference>
<dbReference type="InterPro" id="IPR000007">
    <property type="entry name" value="Tubby_C"/>
</dbReference>
<dbReference type="AlphaFoldDB" id="A0A8S1GS26"/>
<comment type="similarity">
    <text evidence="2">Belongs to the TUB family.</text>
</comment>
<dbReference type="OrthoDB" id="8775810at2759"/>
<evidence type="ECO:0000256" key="5">
    <source>
        <dbReference type="ARBA" id="ARBA00022737"/>
    </source>
</evidence>
<dbReference type="Pfam" id="PF24797">
    <property type="entry name" value="Beta-prop_WDR35_TULP_N"/>
    <property type="match status" value="1"/>
</dbReference>
<evidence type="ECO:0000259" key="8">
    <source>
        <dbReference type="Pfam" id="PF24797"/>
    </source>
</evidence>
<evidence type="ECO:0000256" key="1">
    <source>
        <dbReference type="ARBA" id="ARBA00004496"/>
    </source>
</evidence>
<evidence type="ECO:0000256" key="2">
    <source>
        <dbReference type="ARBA" id="ARBA00007129"/>
    </source>
</evidence>
<dbReference type="PANTHER" id="PTHR16517:SF2">
    <property type="entry name" value="TUBBY-RELATED PROTEIN 4"/>
    <property type="match status" value="1"/>
</dbReference>